<keyword evidence="2" id="KW-0255">Endonuclease</keyword>
<evidence type="ECO:0000313" key="6">
    <source>
        <dbReference type="Proteomes" id="UP000181873"/>
    </source>
</evidence>
<dbReference type="CDD" id="cd22356">
    <property type="entry name" value="Sau3AI_N-like"/>
    <property type="match status" value="1"/>
</dbReference>
<dbReference type="GO" id="GO:0003677">
    <property type="term" value="F:DNA binding"/>
    <property type="evidence" value="ECO:0007669"/>
    <property type="project" value="InterPro"/>
</dbReference>
<accession>A0A1J9TTG8</accession>
<name>A0A1J9TTG8_9BACI</name>
<evidence type="ECO:0000256" key="3">
    <source>
        <dbReference type="ARBA" id="ARBA00022801"/>
    </source>
</evidence>
<comment type="caution">
    <text evidence="5">The sequence shown here is derived from an EMBL/GenBank/DDBJ whole genome shotgun (WGS) entry which is preliminary data.</text>
</comment>
<keyword evidence="1" id="KW-0540">Nuclease</keyword>
<dbReference type="NCBIfam" id="NF040973">
    <property type="entry name" value="restrict_Sau3AI"/>
    <property type="match status" value="1"/>
</dbReference>
<feature type="domain" description="DNA mismatch repair MutH/Type II restriction enzyme Sau3AI" evidence="4">
    <location>
        <begin position="53"/>
        <end position="154"/>
    </location>
</feature>
<gene>
    <name evidence="5" type="ORF">BAU25_27985</name>
</gene>
<sequence length="453" mass="51986">MGMSMKFKTEEQLLAFTEGIIGKSFKEIDTKGILQGNSNDKGILGKVVETGFYDYELNNSPEADFGELGIELKVSGFNKLRNGSWSAKERISLSMINYKNIIHEEYEFSKVVSKNKKLLIIWYEYMKGVPYGDFIIRDFQLYDMSQDEAIIRNDFYTIKQKVLEGLAHKLSEGDTVILGAATKGQKGQKAEQPNSEVSAPTRAFSLKNSFFRGVLRSHVERMDRGEKSNVFVTPEGYIWNQLKPYKGMNQLDILNLFEKRDPAKKIPNSISKMVSNRIVGTDKELPEKHEVFSKSNFLIKNIPIREDNSPIEKATFRTLQLADFENSWEESSWKTFFEEVTFIYVGYLGEKDGKKLGNGQRILDKIFKVTFTPEEVDEFEKTYNMIKETIETGDIRKLPKASHDVGKELKLVVSTKGSGTGGYERFFDDTRETCFMLNKDFIHQKFNEAVILK</sequence>
<proteinExistence type="predicted"/>
<dbReference type="InterPro" id="IPR011337">
    <property type="entry name" value="DNA_rep_MutH/RE_typeII_Sau3AI"/>
</dbReference>
<dbReference type="GO" id="GO:0016787">
    <property type="term" value="F:hydrolase activity"/>
    <property type="evidence" value="ECO:0007669"/>
    <property type="project" value="UniProtKB-KW"/>
</dbReference>
<dbReference type="AlphaFoldDB" id="A0A1J9TTG8"/>
<dbReference type="SMART" id="SM00927">
    <property type="entry name" value="MutH"/>
    <property type="match status" value="1"/>
</dbReference>
<evidence type="ECO:0000313" key="5">
    <source>
        <dbReference type="EMBL" id="OJD67850.1"/>
    </source>
</evidence>
<keyword evidence="3" id="KW-0378">Hydrolase</keyword>
<reference evidence="5 6" key="1">
    <citation type="submission" date="2016-06" db="EMBL/GenBank/DDBJ databases">
        <title>First insights into the genetic diversity and population structure of in the Bacillus cereus group bacteria from diverse marine environments.</title>
        <authorList>
            <person name="Liu Y."/>
            <person name="Lai Q."/>
            <person name="Shao Z."/>
        </authorList>
    </citation>
    <scope>NUCLEOTIDE SEQUENCE [LARGE SCALE GENOMIC DNA]</scope>
    <source>
        <strain evidence="5 6">N35-10-2</strain>
    </source>
</reference>
<evidence type="ECO:0000256" key="1">
    <source>
        <dbReference type="ARBA" id="ARBA00022722"/>
    </source>
</evidence>
<dbReference type="EMBL" id="MAOE01000042">
    <property type="protein sequence ID" value="OJD67850.1"/>
    <property type="molecule type" value="Genomic_DNA"/>
</dbReference>
<dbReference type="Gene3D" id="3.40.600.10">
    <property type="entry name" value="DNA mismatch repair MutH/Restriction endonuclease, type II"/>
    <property type="match status" value="2"/>
</dbReference>
<evidence type="ECO:0000256" key="2">
    <source>
        <dbReference type="ARBA" id="ARBA00022759"/>
    </source>
</evidence>
<protein>
    <submittedName>
        <fullName evidence="5">DNA mismatch repair protein MutH</fullName>
    </submittedName>
</protein>
<dbReference type="GO" id="GO:0004519">
    <property type="term" value="F:endonuclease activity"/>
    <property type="evidence" value="ECO:0007669"/>
    <property type="project" value="UniProtKB-KW"/>
</dbReference>
<evidence type="ECO:0000259" key="4">
    <source>
        <dbReference type="SMART" id="SM00927"/>
    </source>
</evidence>
<dbReference type="Pfam" id="PF02976">
    <property type="entry name" value="MutH"/>
    <property type="match status" value="1"/>
</dbReference>
<dbReference type="InterPro" id="IPR037057">
    <property type="entry name" value="DNA_rep_MutH/T2_RE_sf"/>
</dbReference>
<dbReference type="InterPro" id="IPR011335">
    <property type="entry name" value="Restrct_endonuc-II-like"/>
</dbReference>
<dbReference type="SUPFAM" id="SSF52980">
    <property type="entry name" value="Restriction endonuclease-like"/>
    <property type="match status" value="2"/>
</dbReference>
<dbReference type="Proteomes" id="UP000181873">
    <property type="component" value="Unassembled WGS sequence"/>
</dbReference>
<organism evidence="5 6">
    <name type="scientific">Bacillus albus</name>
    <dbReference type="NCBI Taxonomy" id="2026189"/>
    <lineage>
        <taxon>Bacteria</taxon>
        <taxon>Bacillati</taxon>
        <taxon>Bacillota</taxon>
        <taxon>Bacilli</taxon>
        <taxon>Bacillales</taxon>
        <taxon>Bacillaceae</taxon>
        <taxon>Bacillus</taxon>
        <taxon>Bacillus cereus group</taxon>
    </lineage>
</organism>